<organism evidence="2 3">
    <name type="scientific">Paramecium tetraurelia</name>
    <dbReference type="NCBI Taxonomy" id="5888"/>
    <lineage>
        <taxon>Eukaryota</taxon>
        <taxon>Sar</taxon>
        <taxon>Alveolata</taxon>
        <taxon>Ciliophora</taxon>
        <taxon>Intramacronucleata</taxon>
        <taxon>Oligohymenophorea</taxon>
        <taxon>Peniculida</taxon>
        <taxon>Parameciidae</taxon>
        <taxon>Paramecium</taxon>
    </lineage>
</organism>
<feature type="transmembrane region" description="Helical" evidence="1">
    <location>
        <begin position="41"/>
        <end position="59"/>
    </location>
</feature>
<keyword evidence="1" id="KW-1133">Transmembrane helix</keyword>
<reference evidence="2 3" key="1">
    <citation type="journal article" date="2006" name="Nature">
        <title>Global trends of whole-genome duplications revealed by the ciliate Paramecium tetraurelia.</title>
        <authorList>
            <consortium name="Genoscope"/>
            <person name="Aury J.-M."/>
            <person name="Jaillon O."/>
            <person name="Duret L."/>
            <person name="Noel B."/>
            <person name="Jubin C."/>
            <person name="Porcel B.M."/>
            <person name="Segurens B."/>
            <person name="Daubin V."/>
            <person name="Anthouard V."/>
            <person name="Aiach N."/>
            <person name="Arnaiz O."/>
            <person name="Billaut A."/>
            <person name="Beisson J."/>
            <person name="Blanc I."/>
            <person name="Bouhouche K."/>
            <person name="Camara F."/>
            <person name="Duharcourt S."/>
            <person name="Guigo R."/>
            <person name="Gogendeau D."/>
            <person name="Katinka M."/>
            <person name="Keller A.-M."/>
            <person name="Kissmehl R."/>
            <person name="Klotz C."/>
            <person name="Koll F."/>
            <person name="Le Moue A."/>
            <person name="Lepere C."/>
            <person name="Malinsky S."/>
            <person name="Nowacki M."/>
            <person name="Nowak J.K."/>
            <person name="Plattner H."/>
            <person name="Poulain J."/>
            <person name="Ruiz F."/>
            <person name="Serrano V."/>
            <person name="Zagulski M."/>
            <person name="Dessen P."/>
            <person name="Betermier M."/>
            <person name="Weissenbach J."/>
            <person name="Scarpelli C."/>
            <person name="Schachter V."/>
            <person name="Sperling L."/>
            <person name="Meyer E."/>
            <person name="Cohen J."/>
            <person name="Wincker P."/>
        </authorList>
    </citation>
    <scope>NUCLEOTIDE SEQUENCE [LARGE SCALE GENOMIC DNA]</scope>
    <source>
        <strain evidence="2 3">Stock d4-2</strain>
    </source>
</reference>
<dbReference type="AlphaFoldDB" id="A0EAA8"/>
<evidence type="ECO:0000313" key="3">
    <source>
        <dbReference type="Proteomes" id="UP000000600"/>
    </source>
</evidence>
<keyword evidence="1" id="KW-0472">Membrane</keyword>
<sequence length="159" mass="18962">MKIQQSPSPQSFYFISIVLQQQFQSFYYFCCKLLTAYDCQVISIKIIIIQFFISIYFFISAMNKSVQMANKQRDRILSCGTPFLKEFFNSIIVKVQLLINPLRIQFLNCKVQLSLIYTDIIDLNQRYCMSIQNQQYYHRLLILNYLLIISKSEIKFQIL</sequence>
<dbReference type="HOGENOM" id="CLU_1664113_0_0_1"/>
<keyword evidence="1" id="KW-0812">Transmembrane</keyword>
<dbReference type="RefSeq" id="XP_001459622.1">
    <property type="nucleotide sequence ID" value="XM_001459585.1"/>
</dbReference>
<dbReference type="KEGG" id="ptm:GSPATT00024957001"/>
<gene>
    <name evidence="2" type="ORF">GSPATT00024957001</name>
</gene>
<accession>A0EAA8</accession>
<name>A0EAA8_PARTE</name>
<dbReference type="GeneID" id="5045407"/>
<dbReference type="Proteomes" id="UP000000600">
    <property type="component" value="Unassembled WGS sequence"/>
</dbReference>
<proteinExistence type="predicted"/>
<evidence type="ECO:0000313" key="2">
    <source>
        <dbReference type="EMBL" id="CAK92225.1"/>
    </source>
</evidence>
<evidence type="ECO:0008006" key="4">
    <source>
        <dbReference type="Google" id="ProtNLM"/>
    </source>
</evidence>
<keyword evidence="3" id="KW-1185">Reference proteome</keyword>
<dbReference type="EMBL" id="CT868667">
    <property type="protein sequence ID" value="CAK92225.1"/>
    <property type="molecule type" value="Genomic_DNA"/>
</dbReference>
<dbReference type="InParanoid" id="A0EAA8"/>
<evidence type="ECO:0000256" key="1">
    <source>
        <dbReference type="SAM" id="Phobius"/>
    </source>
</evidence>
<protein>
    <recommendedName>
        <fullName evidence="4">Transmembrane protein</fullName>
    </recommendedName>
</protein>